<evidence type="ECO:0000259" key="1">
    <source>
        <dbReference type="Pfam" id="PF13443"/>
    </source>
</evidence>
<protein>
    <submittedName>
        <fullName evidence="2">XRE family transcriptional regulator</fullName>
    </submittedName>
</protein>
<feature type="domain" description="HTH cro/C1-type" evidence="1">
    <location>
        <begin position="5"/>
        <end position="68"/>
    </location>
</feature>
<reference evidence="2 3" key="1">
    <citation type="submission" date="2018-04" db="EMBL/GenBank/DDBJ databases">
        <title>Paenibacillus taichungensis Genome sequencing and assembly.</title>
        <authorList>
            <person name="Xu J."/>
            <person name="Rensing C."/>
            <person name="Mazhar H.S."/>
        </authorList>
    </citation>
    <scope>NUCLEOTIDE SEQUENCE [LARGE SCALE GENOMIC DNA]</scope>
    <source>
        <strain evidence="2 3">NC1</strain>
    </source>
</reference>
<evidence type="ECO:0000313" key="2">
    <source>
        <dbReference type="EMBL" id="RAW09740.1"/>
    </source>
</evidence>
<dbReference type="AlphaFoldDB" id="A0A329QBE9"/>
<dbReference type="Pfam" id="PF13443">
    <property type="entry name" value="HTH_26"/>
    <property type="match status" value="1"/>
</dbReference>
<sequence length="68" mass="7907">MLKLKLAELIDERGLNTRQLSKMTGIRWNTIADMAENKSKAWSPDNLHKIMIALELDHISQLIEYVKE</sequence>
<dbReference type="InterPro" id="IPR001387">
    <property type="entry name" value="Cro/C1-type_HTH"/>
</dbReference>
<dbReference type="RefSeq" id="WP_113056290.1">
    <property type="nucleotide sequence ID" value="NZ_QEVW01000033.1"/>
</dbReference>
<evidence type="ECO:0000313" key="3">
    <source>
        <dbReference type="Proteomes" id="UP000250642"/>
    </source>
</evidence>
<dbReference type="SUPFAM" id="SSF47413">
    <property type="entry name" value="lambda repressor-like DNA-binding domains"/>
    <property type="match status" value="1"/>
</dbReference>
<name>A0A329QBE9_9BACL</name>
<proteinExistence type="predicted"/>
<gene>
    <name evidence="2" type="ORF">DC345_30225</name>
</gene>
<dbReference type="InterPro" id="IPR010982">
    <property type="entry name" value="Lambda_DNA-bd_dom_sf"/>
</dbReference>
<organism evidence="2 3">
    <name type="scientific">Paenibacillus taichungensis</name>
    <dbReference type="NCBI Taxonomy" id="484184"/>
    <lineage>
        <taxon>Bacteria</taxon>
        <taxon>Bacillati</taxon>
        <taxon>Bacillota</taxon>
        <taxon>Bacilli</taxon>
        <taxon>Bacillales</taxon>
        <taxon>Paenibacillaceae</taxon>
        <taxon>Paenibacillus</taxon>
    </lineage>
</organism>
<dbReference type="Gene3D" id="1.10.260.40">
    <property type="entry name" value="lambda repressor-like DNA-binding domains"/>
    <property type="match status" value="1"/>
</dbReference>
<accession>A0A329QBE9</accession>
<dbReference type="Proteomes" id="UP000250642">
    <property type="component" value="Unassembled WGS sequence"/>
</dbReference>
<dbReference type="GO" id="GO:0003677">
    <property type="term" value="F:DNA binding"/>
    <property type="evidence" value="ECO:0007669"/>
    <property type="project" value="InterPro"/>
</dbReference>
<dbReference type="EMBL" id="QEVW01000033">
    <property type="protein sequence ID" value="RAW09740.1"/>
    <property type="molecule type" value="Genomic_DNA"/>
</dbReference>
<comment type="caution">
    <text evidence="2">The sequence shown here is derived from an EMBL/GenBank/DDBJ whole genome shotgun (WGS) entry which is preliminary data.</text>
</comment>